<dbReference type="Gene3D" id="2.40.110.10">
    <property type="entry name" value="Butyryl-CoA Dehydrogenase, subunit A, domain 2"/>
    <property type="match status" value="1"/>
</dbReference>
<dbReference type="InterPro" id="IPR036250">
    <property type="entry name" value="AcylCo_DH-like_C"/>
</dbReference>
<dbReference type="EMBL" id="JAGMUX010000019">
    <property type="protein sequence ID" value="KAH7232194.1"/>
    <property type="molecule type" value="Genomic_DNA"/>
</dbReference>
<evidence type="ECO:0000259" key="9">
    <source>
        <dbReference type="Pfam" id="PF02770"/>
    </source>
</evidence>
<dbReference type="Pfam" id="PF02770">
    <property type="entry name" value="Acyl-CoA_dh_M"/>
    <property type="match status" value="1"/>
</dbReference>
<protein>
    <submittedName>
        <fullName evidence="11">Acyl-CoA dehydrogenase/oxidase</fullName>
    </submittedName>
</protein>
<dbReference type="GO" id="GO:0050660">
    <property type="term" value="F:flavin adenine dinucleotide binding"/>
    <property type="evidence" value="ECO:0007669"/>
    <property type="project" value="InterPro"/>
</dbReference>
<dbReference type="PANTHER" id="PTHR48083">
    <property type="entry name" value="MEDIUM-CHAIN SPECIFIC ACYL-COA DEHYDROGENASE, MITOCHONDRIAL-RELATED"/>
    <property type="match status" value="1"/>
</dbReference>
<dbReference type="RefSeq" id="XP_046043854.1">
    <property type="nucleotide sequence ID" value="XM_046193981.1"/>
</dbReference>
<dbReference type="InterPro" id="IPR050741">
    <property type="entry name" value="Acyl-CoA_dehydrogenase"/>
</dbReference>
<keyword evidence="4 7" id="KW-0285">Flavoprotein</keyword>
<gene>
    <name evidence="11" type="ORF">BKA55DRAFT_580795</name>
</gene>
<comment type="similarity">
    <text evidence="2 7">Belongs to the acyl-CoA dehydrogenase family.</text>
</comment>
<keyword evidence="6 7" id="KW-0560">Oxidoreductase</keyword>
<dbReference type="InterPro" id="IPR006091">
    <property type="entry name" value="Acyl-CoA_Oxase/DH_mid-dom"/>
</dbReference>
<dbReference type="InterPro" id="IPR013786">
    <property type="entry name" value="AcylCoA_DH/ox_N"/>
</dbReference>
<dbReference type="InterPro" id="IPR037069">
    <property type="entry name" value="AcylCoA_DH/ox_N_sf"/>
</dbReference>
<dbReference type="AlphaFoldDB" id="A0A9P9G6H2"/>
<reference evidence="11" key="1">
    <citation type="journal article" date="2021" name="Nat. Commun.">
        <title>Genetic determinants of endophytism in the Arabidopsis root mycobiome.</title>
        <authorList>
            <person name="Mesny F."/>
            <person name="Miyauchi S."/>
            <person name="Thiergart T."/>
            <person name="Pickel B."/>
            <person name="Atanasova L."/>
            <person name="Karlsson M."/>
            <person name="Huettel B."/>
            <person name="Barry K.W."/>
            <person name="Haridas S."/>
            <person name="Chen C."/>
            <person name="Bauer D."/>
            <person name="Andreopoulos W."/>
            <person name="Pangilinan J."/>
            <person name="LaButti K."/>
            <person name="Riley R."/>
            <person name="Lipzen A."/>
            <person name="Clum A."/>
            <person name="Drula E."/>
            <person name="Henrissat B."/>
            <person name="Kohler A."/>
            <person name="Grigoriev I.V."/>
            <person name="Martin F.M."/>
            <person name="Hacquard S."/>
        </authorList>
    </citation>
    <scope>NUCLEOTIDE SEQUENCE</scope>
    <source>
        <strain evidence="11">MPI-CAGE-AT-0023</strain>
    </source>
</reference>
<name>A0A9P9G6H2_FUSRE</name>
<evidence type="ECO:0000256" key="7">
    <source>
        <dbReference type="RuleBase" id="RU362125"/>
    </source>
</evidence>
<evidence type="ECO:0000313" key="11">
    <source>
        <dbReference type="EMBL" id="KAH7232194.1"/>
    </source>
</evidence>
<dbReference type="InterPro" id="IPR046373">
    <property type="entry name" value="Acyl-CoA_Oxase/DH_mid-dom_sf"/>
</dbReference>
<feature type="domain" description="Acyl-CoA dehydrogenase/oxidase N-terminal" evidence="10">
    <location>
        <begin position="28"/>
        <end position="151"/>
    </location>
</feature>
<comment type="caution">
    <text evidence="11">The sequence shown here is derived from an EMBL/GenBank/DDBJ whole genome shotgun (WGS) entry which is preliminary data.</text>
</comment>
<dbReference type="OrthoDB" id="434771at2759"/>
<dbReference type="PANTHER" id="PTHR48083:SF13">
    <property type="entry name" value="ACYL-COA DEHYDROGENASE FAMILY MEMBER 11"/>
    <property type="match status" value="1"/>
</dbReference>
<proteinExistence type="inferred from homology"/>
<evidence type="ECO:0000256" key="2">
    <source>
        <dbReference type="ARBA" id="ARBA00009347"/>
    </source>
</evidence>
<evidence type="ECO:0000259" key="10">
    <source>
        <dbReference type="Pfam" id="PF02771"/>
    </source>
</evidence>
<sequence length="467" mass="51600">MNSNRGTMNLPASARIPIAFAGQISKQAQKTLDEVERFVQEKCIPADAVFAQMLGKKPNERFAAHPQILEDLKDEAKSRGLWNLFLPKSQYAEGSGYSNLEYGLMAEQLGKSQIASETMNCSAPDTGNMEVLAKFGNAAQKKEWLEPLLAGNIRSAFLMTEPDVASSDATNIQFEMKRDGDSFILNGSKWWSSGAGDPRCELYIVMGKTDVSNPDTHRQQSVFLVPARTPGITVHRMLSVFGYDDAPHGHGHISFKDVRVPASSLVLGEGRGFEIIQGRLGPGRIHHTMRCIGAAERTLDLILGRIHDPSKTPFGKMLHEHGHVTTQIAKARLDIDASRLVVLNAAVKIDKTDAKLALREISEAKILVPSMLCRILDSAIQLYGGAGVSQDTPLACMWASARTMRIVDGPDEVHMLQLGRRESRRAGSVRARLQAQKELEEKLFQLYNLQKVDSLQMDWTSETKPKL</sequence>
<evidence type="ECO:0000313" key="12">
    <source>
        <dbReference type="Proteomes" id="UP000720189"/>
    </source>
</evidence>
<keyword evidence="12" id="KW-1185">Reference proteome</keyword>
<keyword evidence="5 7" id="KW-0274">FAD</keyword>
<dbReference type="Pfam" id="PF02771">
    <property type="entry name" value="Acyl-CoA_dh_N"/>
    <property type="match status" value="1"/>
</dbReference>
<dbReference type="FunFam" id="2.40.110.10:FF:000002">
    <property type="entry name" value="Acyl-CoA dehydrogenase fadE12"/>
    <property type="match status" value="1"/>
</dbReference>
<organism evidence="11 12">
    <name type="scientific">Fusarium redolens</name>
    <dbReference type="NCBI Taxonomy" id="48865"/>
    <lineage>
        <taxon>Eukaryota</taxon>
        <taxon>Fungi</taxon>
        <taxon>Dikarya</taxon>
        <taxon>Ascomycota</taxon>
        <taxon>Pezizomycotina</taxon>
        <taxon>Sordariomycetes</taxon>
        <taxon>Hypocreomycetidae</taxon>
        <taxon>Hypocreales</taxon>
        <taxon>Nectriaceae</taxon>
        <taxon>Fusarium</taxon>
        <taxon>Fusarium redolens species complex</taxon>
    </lineage>
</organism>
<dbReference type="Gene3D" id="1.20.140.10">
    <property type="entry name" value="Butyryl-CoA Dehydrogenase, subunit A, domain 3"/>
    <property type="match status" value="1"/>
</dbReference>
<dbReference type="Pfam" id="PF00441">
    <property type="entry name" value="Acyl-CoA_dh_1"/>
    <property type="match status" value="1"/>
</dbReference>
<evidence type="ECO:0000256" key="5">
    <source>
        <dbReference type="ARBA" id="ARBA00022827"/>
    </source>
</evidence>
<dbReference type="SUPFAM" id="SSF47203">
    <property type="entry name" value="Acyl-CoA dehydrogenase C-terminal domain-like"/>
    <property type="match status" value="1"/>
</dbReference>
<accession>A0A9P9G6H2</accession>
<dbReference type="GO" id="GO:0005737">
    <property type="term" value="C:cytoplasm"/>
    <property type="evidence" value="ECO:0007669"/>
    <property type="project" value="TreeGrafter"/>
</dbReference>
<dbReference type="InterPro" id="IPR009100">
    <property type="entry name" value="AcylCoA_DH/oxidase_NM_dom_sf"/>
</dbReference>
<dbReference type="GO" id="GO:0033539">
    <property type="term" value="P:fatty acid beta-oxidation using acyl-CoA dehydrogenase"/>
    <property type="evidence" value="ECO:0007669"/>
    <property type="project" value="TreeGrafter"/>
</dbReference>
<dbReference type="GeneID" id="70223935"/>
<feature type="domain" description="Acyl-CoA oxidase/dehydrogenase middle" evidence="9">
    <location>
        <begin position="156"/>
        <end position="258"/>
    </location>
</feature>
<dbReference type="Proteomes" id="UP000720189">
    <property type="component" value="Unassembled WGS sequence"/>
</dbReference>
<dbReference type="SUPFAM" id="SSF56645">
    <property type="entry name" value="Acyl-CoA dehydrogenase NM domain-like"/>
    <property type="match status" value="1"/>
</dbReference>
<comment type="cofactor">
    <cofactor evidence="1 7">
        <name>FAD</name>
        <dbReference type="ChEBI" id="CHEBI:57692"/>
    </cofactor>
</comment>
<dbReference type="InterPro" id="IPR009075">
    <property type="entry name" value="AcylCo_DH/oxidase_C"/>
</dbReference>
<comment type="subunit">
    <text evidence="3">Homodimer.</text>
</comment>
<evidence type="ECO:0000256" key="6">
    <source>
        <dbReference type="ARBA" id="ARBA00023002"/>
    </source>
</evidence>
<evidence type="ECO:0000259" key="8">
    <source>
        <dbReference type="Pfam" id="PF00441"/>
    </source>
</evidence>
<evidence type="ECO:0000256" key="4">
    <source>
        <dbReference type="ARBA" id="ARBA00022630"/>
    </source>
</evidence>
<feature type="domain" description="Acyl-CoA dehydrogenase/oxidase C-terminal" evidence="8">
    <location>
        <begin position="270"/>
        <end position="421"/>
    </location>
</feature>
<dbReference type="Gene3D" id="1.10.540.10">
    <property type="entry name" value="Acyl-CoA dehydrogenase/oxidase, N-terminal domain"/>
    <property type="match status" value="1"/>
</dbReference>
<evidence type="ECO:0000256" key="1">
    <source>
        <dbReference type="ARBA" id="ARBA00001974"/>
    </source>
</evidence>
<evidence type="ECO:0000256" key="3">
    <source>
        <dbReference type="ARBA" id="ARBA00011738"/>
    </source>
</evidence>
<dbReference type="GO" id="GO:0003995">
    <property type="term" value="F:acyl-CoA dehydrogenase activity"/>
    <property type="evidence" value="ECO:0007669"/>
    <property type="project" value="TreeGrafter"/>
</dbReference>